<proteinExistence type="predicted"/>
<accession>A0A4E0PV33</accession>
<sequence length="67" mass="7385">MSINSGFSDQSVFGALALIVLLASRKMLKASDEWNKDIGSFFRMSILPLTIAFIATISLYIMQILGQ</sequence>
<evidence type="ECO:0000313" key="2">
    <source>
        <dbReference type="EMBL" id="TGC07468.1"/>
    </source>
</evidence>
<keyword evidence="1" id="KW-0812">Transmembrane</keyword>
<keyword evidence="1" id="KW-0472">Membrane</keyword>
<keyword evidence="3" id="KW-1185">Reference proteome</keyword>
<dbReference type="EMBL" id="PGGK01000015">
    <property type="protein sequence ID" value="TGC07468.1"/>
    <property type="molecule type" value="Genomic_DNA"/>
</dbReference>
<keyword evidence="1" id="KW-1133">Transmembrane helix</keyword>
<dbReference type="OrthoDB" id="379728at2157"/>
<evidence type="ECO:0000256" key="1">
    <source>
        <dbReference type="SAM" id="Phobius"/>
    </source>
</evidence>
<organism evidence="2 3">
    <name type="scientific">Methanolobus halotolerans</name>
    <dbReference type="NCBI Taxonomy" id="2052935"/>
    <lineage>
        <taxon>Archaea</taxon>
        <taxon>Methanobacteriati</taxon>
        <taxon>Methanobacteriota</taxon>
        <taxon>Stenosarchaea group</taxon>
        <taxon>Methanomicrobia</taxon>
        <taxon>Methanosarcinales</taxon>
        <taxon>Methanosarcinaceae</taxon>
        <taxon>Methanolobus</taxon>
    </lineage>
</organism>
<name>A0A4E0PV33_9EURY</name>
<protein>
    <submittedName>
        <fullName evidence="2">Uncharacterized protein</fullName>
    </submittedName>
</protein>
<evidence type="ECO:0000313" key="3">
    <source>
        <dbReference type="Proteomes" id="UP000297295"/>
    </source>
</evidence>
<dbReference type="Proteomes" id="UP000297295">
    <property type="component" value="Unassembled WGS sequence"/>
</dbReference>
<comment type="caution">
    <text evidence="2">The sequence shown here is derived from an EMBL/GenBank/DDBJ whole genome shotgun (WGS) entry which is preliminary data.</text>
</comment>
<dbReference type="AlphaFoldDB" id="A0A4E0PV33"/>
<reference evidence="2 3" key="1">
    <citation type="submission" date="2017-11" db="EMBL/GenBank/DDBJ databases">
        <title>Isolation and Characterization of Methanogenic Archaea from Saline Meromictic Lake at Siberia.</title>
        <authorList>
            <person name="Shen Y."/>
            <person name="Huang H.-H."/>
            <person name="Lai M.-C."/>
            <person name="Chen S.-C."/>
        </authorList>
    </citation>
    <scope>NUCLEOTIDE SEQUENCE [LARGE SCALE GENOMIC DNA]</scope>
    <source>
        <strain evidence="2 3">SY-01</strain>
    </source>
</reference>
<feature type="transmembrane region" description="Helical" evidence="1">
    <location>
        <begin position="40"/>
        <end position="62"/>
    </location>
</feature>
<gene>
    <name evidence="2" type="ORF">CUN85_11120</name>
</gene>